<comment type="caution">
    <text evidence="2">The sequence shown here is derived from an EMBL/GenBank/DDBJ whole genome shotgun (WGS) entry which is preliminary data.</text>
</comment>
<feature type="region of interest" description="Disordered" evidence="1">
    <location>
        <begin position="19"/>
        <end position="51"/>
    </location>
</feature>
<sequence length="143" mass="15867">MRLEDTVILCKFFCPKTPTSPATSTTTTVLQQTPIKQQQQQQQQHSPLKSDTKNFRIQVWNNGSENAAALYLNAQLLRPIRTTSHQESTFETPQTSFQTETRMSMQDIEKAFSSAVSMIENNPCKISGEINGGGGLNISKGNS</sequence>
<evidence type="ECO:0000313" key="3">
    <source>
        <dbReference type="Proteomes" id="UP001153365"/>
    </source>
</evidence>
<reference evidence="2" key="1">
    <citation type="submission" date="2022-06" db="EMBL/GenBank/DDBJ databases">
        <authorList>
            <consortium name="SYNGENTA / RWTH Aachen University"/>
        </authorList>
    </citation>
    <scope>NUCLEOTIDE SEQUENCE</scope>
</reference>
<organism evidence="2 3">
    <name type="scientific">Phakopsora pachyrhizi</name>
    <name type="common">Asian soybean rust disease fungus</name>
    <dbReference type="NCBI Taxonomy" id="170000"/>
    <lineage>
        <taxon>Eukaryota</taxon>
        <taxon>Fungi</taxon>
        <taxon>Dikarya</taxon>
        <taxon>Basidiomycota</taxon>
        <taxon>Pucciniomycotina</taxon>
        <taxon>Pucciniomycetes</taxon>
        <taxon>Pucciniales</taxon>
        <taxon>Phakopsoraceae</taxon>
        <taxon>Phakopsora</taxon>
    </lineage>
</organism>
<accession>A0AAV0BIE4</accession>
<dbReference type="AlphaFoldDB" id="A0AAV0BIE4"/>
<evidence type="ECO:0000256" key="1">
    <source>
        <dbReference type="SAM" id="MobiDB-lite"/>
    </source>
</evidence>
<feature type="compositionally biased region" description="Low complexity" evidence="1">
    <location>
        <begin position="19"/>
        <end position="28"/>
    </location>
</feature>
<proteinExistence type="predicted"/>
<protein>
    <submittedName>
        <fullName evidence="2">Uncharacterized protein</fullName>
    </submittedName>
</protein>
<gene>
    <name evidence="2" type="ORF">PPACK8108_LOCUS21810</name>
</gene>
<evidence type="ECO:0000313" key="2">
    <source>
        <dbReference type="EMBL" id="CAH7687077.1"/>
    </source>
</evidence>
<dbReference type="EMBL" id="CALTRL010005831">
    <property type="protein sequence ID" value="CAH7687077.1"/>
    <property type="molecule type" value="Genomic_DNA"/>
</dbReference>
<dbReference type="Proteomes" id="UP001153365">
    <property type="component" value="Unassembled WGS sequence"/>
</dbReference>
<name>A0AAV0BIE4_PHAPC</name>
<keyword evidence="3" id="KW-1185">Reference proteome</keyword>